<evidence type="ECO:0000259" key="2">
    <source>
        <dbReference type="PROSITE" id="PS51399"/>
    </source>
</evidence>
<evidence type="ECO:0000313" key="3">
    <source>
        <dbReference type="EMBL" id="CAH2245926.1"/>
    </source>
</evidence>
<dbReference type="SUPFAM" id="SSF102848">
    <property type="entry name" value="NSFL1 (p97 ATPase) cofactor p47, SEP domain"/>
    <property type="match status" value="1"/>
</dbReference>
<dbReference type="GO" id="GO:0007030">
    <property type="term" value="P:Golgi organization"/>
    <property type="evidence" value="ECO:0007669"/>
    <property type="project" value="TreeGrafter"/>
</dbReference>
<name>A0AAD1RBX7_PELCU</name>
<dbReference type="PROSITE" id="PS51399">
    <property type="entry name" value="SEP"/>
    <property type="match status" value="1"/>
</dbReference>
<dbReference type="SUPFAM" id="SSF54236">
    <property type="entry name" value="Ubiquitin-like"/>
    <property type="match status" value="1"/>
</dbReference>
<dbReference type="Pfam" id="PF08059">
    <property type="entry name" value="SEP"/>
    <property type="match status" value="1"/>
</dbReference>
<proteinExistence type="predicted"/>
<feature type="region of interest" description="Disordered" evidence="1">
    <location>
        <begin position="1"/>
        <end position="31"/>
    </location>
</feature>
<dbReference type="GO" id="GO:0043130">
    <property type="term" value="F:ubiquitin binding"/>
    <property type="evidence" value="ECO:0007669"/>
    <property type="project" value="TreeGrafter"/>
</dbReference>
<accession>A0AAD1RBX7</accession>
<feature type="compositionally biased region" description="Basic and acidic residues" evidence="1">
    <location>
        <begin position="11"/>
        <end position="31"/>
    </location>
</feature>
<dbReference type="GO" id="GO:0005829">
    <property type="term" value="C:cytosol"/>
    <property type="evidence" value="ECO:0007669"/>
    <property type="project" value="TreeGrafter"/>
</dbReference>
<reference evidence="3" key="1">
    <citation type="submission" date="2022-03" db="EMBL/GenBank/DDBJ databases">
        <authorList>
            <person name="Alioto T."/>
            <person name="Alioto T."/>
            <person name="Gomez Garrido J."/>
        </authorList>
    </citation>
    <scope>NUCLEOTIDE SEQUENCE</scope>
</reference>
<dbReference type="GO" id="GO:0031468">
    <property type="term" value="P:nuclear membrane reassembly"/>
    <property type="evidence" value="ECO:0007669"/>
    <property type="project" value="TreeGrafter"/>
</dbReference>
<organism evidence="3 4">
    <name type="scientific">Pelobates cultripes</name>
    <name type="common">Western spadefoot toad</name>
    <dbReference type="NCBI Taxonomy" id="61616"/>
    <lineage>
        <taxon>Eukaryota</taxon>
        <taxon>Metazoa</taxon>
        <taxon>Chordata</taxon>
        <taxon>Craniata</taxon>
        <taxon>Vertebrata</taxon>
        <taxon>Euteleostomi</taxon>
        <taxon>Amphibia</taxon>
        <taxon>Batrachia</taxon>
        <taxon>Anura</taxon>
        <taxon>Pelobatoidea</taxon>
        <taxon>Pelobatidae</taxon>
        <taxon>Pelobates</taxon>
    </lineage>
</organism>
<dbReference type="FunFam" id="3.30.420.210:FF:000004">
    <property type="entry name" value="UBX domain-containing protein 2A"/>
    <property type="match status" value="1"/>
</dbReference>
<dbReference type="Proteomes" id="UP001295444">
    <property type="component" value="Chromosome 02"/>
</dbReference>
<dbReference type="GO" id="GO:0005634">
    <property type="term" value="C:nucleus"/>
    <property type="evidence" value="ECO:0007669"/>
    <property type="project" value="TreeGrafter"/>
</dbReference>
<gene>
    <name evidence="3" type="ORF">PECUL_23A010984</name>
</gene>
<dbReference type="GO" id="GO:0043161">
    <property type="term" value="P:proteasome-mediated ubiquitin-dependent protein catabolic process"/>
    <property type="evidence" value="ECO:0007669"/>
    <property type="project" value="TreeGrafter"/>
</dbReference>
<evidence type="ECO:0000256" key="1">
    <source>
        <dbReference type="SAM" id="MobiDB-lite"/>
    </source>
</evidence>
<dbReference type="InterPro" id="IPR036241">
    <property type="entry name" value="NSFL1C_SEP_dom_sf"/>
</dbReference>
<protein>
    <submittedName>
        <fullName evidence="3">UBX domain-containing 2A</fullName>
    </submittedName>
</protein>
<dbReference type="Gene3D" id="3.10.20.90">
    <property type="entry name" value="Phosphatidylinositol 3-kinase Catalytic Subunit, Chain A, domain 1"/>
    <property type="match status" value="1"/>
</dbReference>
<dbReference type="Gene3D" id="3.30.420.210">
    <property type="entry name" value="SEP domain"/>
    <property type="match status" value="1"/>
</dbReference>
<dbReference type="PANTHER" id="PTHR23333:SF16">
    <property type="entry name" value="UBX DOMAIN-CONTAINING PROTEIN 2A"/>
    <property type="match status" value="1"/>
</dbReference>
<dbReference type="SMART" id="SM00553">
    <property type="entry name" value="SEP"/>
    <property type="match status" value="1"/>
</dbReference>
<sequence>MVQGRTGPTMREADRRDIMKSHERMSRSGGRGIERKRCDSFINSLFEEAEDGGGLNASPEDVESHVDVVIKMWKNGFTINDGQLRDYGDSANRQFMDAMRKGELPTELQRTFEKEELAVNVEDRKTEDYYLWKLQVNPFSGLGHRLGSATPKIITKEFNGLENGDILPSVEVNELEPLTSLKIWLADGKQIVQRFNTSHRQYWTASNVNFTDTLFLKKLRNWKEHSISFHGDCSSFRTLPQCFCHQLLHFF</sequence>
<dbReference type="InterPro" id="IPR012989">
    <property type="entry name" value="SEP_domain"/>
</dbReference>
<dbReference type="GO" id="GO:0000045">
    <property type="term" value="P:autophagosome assembly"/>
    <property type="evidence" value="ECO:0007669"/>
    <property type="project" value="TreeGrafter"/>
</dbReference>
<dbReference type="AlphaFoldDB" id="A0AAD1RBX7"/>
<evidence type="ECO:0000313" key="4">
    <source>
        <dbReference type="Proteomes" id="UP001295444"/>
    </source>
</evidence>
<dbReference type="EMBL" id="OW240913">
    <property type="protein sequence ID" value="CAH2245926.1"/>
    <property type="molecule type" value="Genomic_DNA"/>
</dbReference>
<feature type="domain" description="SEP" evidence="2">
    <location>
        <begin position="65"/>
        <end position="130"/>
    </location>
</feature>
<dbReference type="PANTHER" id="PTHR23333">
    <property type="entry name" value="UBX DOMAIN CONTAINING PROTEIN"/>
    <property type="match status" value="1"/>
</dbReference>
<keyword evidence="4" id="KW-1185">Reference proteome</keyword>
<dbReference type="InterPro" id="IPR029071">
    <property type="entry name" value="Ubiquitin-like_domsf"/>
</dbReference>
<dbReference type="GO" id="GO:0061025">
    <property type="term" value="P:membrane fusion"/>
    <property type="evidence" value="ECO:0007669"/>
    <property type="project" value="TreeGrafter"/>
</dbReference>